<dbReference type="EMBL" id="CP036426">
    <property type="protein sequence ID" value="QDV35805.1"/>
    <property type="molecule type" value="Genomic_DNA"/>
</dbReference>
<dbReference type="OrthoDB" id="214484at2"/>
<evidence type="ECO:0000313" key="2">
    <source>
        <dbReference type="Proteomes" id="UP000317835"/>
    </source>
</evidence>
<accession>A0A518H4N2</accession>
<protein>
    <recommendedName>
        <fullName evidence="3">PcfJ-like protein</fullName>
    </recommendedName>
</protein>
<sequence length="403" mass="44775">MPTAIAPREFAKRLIDRAIHDSLDEAVGAKSRRAFSHLLWNVQGRSDLLRPRRLAGRADAQASARLVSGLLALVECRRRWLRPLEGWEPAGVGPLPLFSSLAHHLLARYPVPPVLLSSWFRGPGWPGNRLRHWFLEAAAGGSLRAILSTVRMTRRMAFEFSQAPPHVPIEEALCRARVRGMGGPDALARAVAATRLGRTLYLDPFWSSLISLLMNTPRLDLGRIDPIVEYLYAERFEYRTVVIGEDTEVQLEPPRPELSIKGCTADSLARRAAEWGARRRPGAPERRLFRWEPSGLGGFRREGGDGRAWTIVELLDSDALAAEGKAMRHCVATYTAGCARGRSSIWSLGEECPGGRRRVLTIEVDPESRSVVQASKKCNEDPDEASMALLREWAGAEGLSIDW</sequence>
<organism evidence="1 2">
    <name type="scientific">Tautonia plasticadhaerens</name>
    <dbReference type="NCBI Taxonomy" id="2527974"/>
    <lineage>
        <taxon>Bacteria</taxon>
        <taxon>Pseudomonadati</taxon>
        <taxon>Planctomycetota</taxon>
        <taxon>Planctomycetia</taxon>
        <taxon>Isosphaerales</taxon>
        <taxon>Isosphaeraceae</taxon>
        <taxon>Tautonia</taxon>
    </lineage>
</organism>
<reference evidence="1 2" key="1">
    <citation type="submission" date="2019-02" db="EMBL/GenBank/DDBJ databases">
        <title>Deep-cultivation of Planctomycetes and their phenomic and genomic characterization uncovers novel biology.</title>
        <authorList>
            <person name="Wiegand S."/>
            <person name="Jogler M."/>
            <person name="Boedeker C."/>
            <person name="Pinto D."/>
            <person name="Vollmers J."/>
            <person name="Rivas-Marin E."/>
            <person name="Kohn T."/>
            <person name="Peeters S.H."/>
            <person name="Heuer A."/>
            <person name="Rast P."/>
            <person name="Oberbeckmann S."/>
            <person name="Bunk B."/>
            <person name="Jeske O."/>
            <person name="Meyerdierks A."/>
            <person name="Storesund J.E."/>
            <person name="Kallscheuer N."/>
            <person name="Luecker S."/>
            <person name="Lage O.M."/>
            <person name="Pohl T."/>
            <person name="Merkel B.J."/>
            <person name="Hornburger P."/>
            <person name="Mueller R.-W."/>
            <person name="Bruemmer F."/>
            <person name="Labrenz M."/>
            <person name="Spormann A.M."/>
            <person name="Op den Camp H."/>
            <person name="Overmann J."/>
            <person name="Amann R."/>
            <person name="Jetten M.S.M."/>
            <person name="Mascher T."/>
            <person name="Medema M.H."/>
            <person name="Devos D.P."/>
            <person name="Kaster A.-K."/>
            <person name="Ovreas L."/>
            <person name="Rohde M."/>
            <person name="Galperin M.Y."/>
            <person name="Jogler C."/>
        </authorList>
    </citation>
    <scope>NUCLEOTIDE SEQUENCE [LARGE SCALE GENOMIC DNA]</scope>
    <source>
        <strain evidence="1 2">ElP</strain>
    </source>
</reference>
<dbReference type="Pfam" id="PF14284">
    <property type="entry name" value="PcfJ"/>
    <property type="match status" value="1"/>
</dbReference>
<evidence type="ECO:0000313" key="1">
    <source>
        <dbReference type="EMBL" id="QDV35805.1"/>
    </source>
</evidence>
<dbReference type="Proteomes" id="UP000317835">
    <property type="component" value="Chromosome"/>
</dbReference>
<dbReference type="InterPro" id="IPR025586">
    <property type="entry name" value="PcfJ"/>
</dbReference>
<dbReference type="RefSeq" id="WP_145271637.1">
    <property type="nucleotide sequence ID" value="NZ_CP036426.1"/>
</dbReference>
<dbReference type="KEGG" id="tpla:ElP_37130"/>
<evidence type="ECO:0008006" key="3">
    <source>
        <dbReference type="Google" id="ProtNLM"/>
    </source>
</evidence>
<keyword evidence="2" id="KW-1185">Reference proteome</keyword>
<dbReference type="AlphaFoldDB" id="A0A518H4N2"/>
<proteinExistence type="predicted"/>
<gene>
    <name evidence="1" type="ORF">ElP_37130</name>
</gene>
<name>A0A518H4N2_9BACT</name>